<dbReference type="GO" id="GO:0016740">
    <property type="term" value="F:transferase activity"/>
    <property type="evidence" value="ECO:0007669"/>
    <property type="project" value="InterPro"/>
</dbReference>
<feature type="region of interest" description="Disordered" evidence="1">
    <location>
        <begin position="388"/>
        <end position="412"/>
    </location>
</feature>
<feature type="compositionally biased region" description="Low complexity" evidence="1">
    <location>
        <begin position="309"/>
        <end position="327"/>
    </location>
</feature>
<feature type="compositionally biased region" description="Polar residues" evidence="1">
    <location>
        <begin position="258"/>
        <end position="267"/>
    </location>
</feature>
<dbReference type="InterPro" id="IPR014756">
    <property type="entry name" value="Ig_E-set"/>
</dbReference>
<dbReference type="EMBL" id="QEAO01000042">
    <property type="protein sequence ID" value="TPX31576.1"/>
    <property type="molecule type" value="Genomic_DNA"/>
</dbReference>
<dbReference type="CDD" id="cd02859">
    <property type="entry name" value="E_set_AMPKbeta_like_N"/>
    <property type="match status" value="1"/>
</dbReference>
<accession>A0A507C0T1</accession>
<name>A0A507C0T1_9FUNG</name>
<dbReference type="InterPro" id="IPR001690">
    <property type="entry name" value="Autoind_synthase"/>
</dbReference>
<dbReference type="Gene3D" id="3.40.630.30">
    <property type="match status" value="1"/>
</dbReference>
<dbReference type="Pfam" id="PF16561">
    <property type="entry name" value="AMPK1_CBM"/>
    <property type="match status" value="1"/>
</dbReference>
<evidence type="ECO:0000313" key="4">
    <source>
        <dbReference type="Proteomes" id="UP000319731"/>
    </source>
</evidence>
<dbReference type="InterPro" id="IPR032640">
    <property type="entry name" value="AMPK1_CBM"/>
</dbReference>
<dbReference type="AlphaFoldDB" id="A0A507C0T1"/>
<dbReference type="OrthoDB" id="5873279at2759"/>
<dbReference type="GeneID" id="42006341"/>
<dbReference type="SUPFAM" id="SSF81296">
    <property type="entry name" value="E set domains"/>
    <property type="match status" value="1"/>
</dbReference>
<evidence type="ECO:0000313" key="3">
    <source>
        <dbReference type="EMBL" id="TPX31576.1"/>
    </source>
</evidence>
<protein>
    <submittedName>
        <fullName evidence="3">Acyl-homoserine-lactone synthase</fullName>
    </submittedName>
</protein>
<feature type="region of interest" description="Disordered" evidence="1">
    <location>
        <begin position="309"/>
        <end position="330"/>
    </location>
</feature>
<dbReference type="RefSeq" id="XP_031022970.1">
    <property type="nucleotide sequence ID" value="XM_031171044.1"/>
</dbReference>
<feature type="compositionally biased region" description="Polar residues" evidence="1">
    <location>
        <begin position="388"/>
        <end position="397"/>
    </location>
</feature>
<dbReference type="InterPro" id="IPR016181">
    <property type="entry name" value="Acyl_CoA_acyltransferase"/>
</dbReference>
<evidence type="ECO:0000259" key="2">
    <source>
        <dbReference type="Pfam" id="PF16561"/>
    </source>
</evidence>
<organism evidence="3 4">
    <name type="scientific">Synchytrium microbalum</name>
    <dbReference type="NCBI Taxonomy" id="1806994"/>
    <lineage>
        <taxon>Eukaryota</taxon>
        <taxon>Fungi</taxon>
        <taxon>Fungi incertae sedis</taxon>
        <taxon>Chytridiomycota</taxon>
        <taxon>Chytridiomycota incertae sedis</taxon>
        <taxon>Chytridiomycetes</taxon>
        <taxon>Synchytriales</taxon>
        <taxon>Synchytriaceae</taxon>
        <taxon>Synchytrium</taxon>
    </lineage>
</organism>
<feature type="compositionally biased region" description="Basic and acidic residues" evidence="1">
    <location>
        <begin position="239"/>
        <end position="256"/>
    </location>
</feature>
<dbReference type="Proteomes" id="UP000319731">
    <property type="component" value="Unassembled WGS sequence"/>
</dbReference>
<comment type="caution">
    <text evidence="3">The sequence shown here is derived from an EMBL/GenBank/DDBJ whole genome shotgun (WGS) entry which is preliminary data.</text>
</comment>
<dbReference type="Pfam" id="PF00765">
    <property type="entry name" value="Autoind_synth"/>
    <property type="match status" value="1"/>
</dbReference>
<feature type="domain" description="AMP-activated protein kinase glycogen-binding" evidence="2">
    <location>
        <begin position="343"/>
        <end position="389"/>
    </location>
</feature>
<dbReference type="InterPro" id="IPR013783">
    <property type="entry name" value="Ig-like_fold"/>
</dbReference>
<keyword evidence="4" id="KW-1185">Reference proteome</keyword>
<reference evidence="3 4" key="1">
    <citation type="journal article" date="2019" name="Sci. Rep.">
        <title>Comparative genomics of chytrid fungi reveal insights into the obligate biotrophic and pathogenic lifestyle of Synchytrium endobioticum.</title>
        <authorList>
            <person name="van de Vossenberg B.T.L.H."/>
            <person name="Warris S."/>
            <person name="Nguyen H.D.T."/>
            <person name="van Gent-Pelzer M.P.E."/>
            <person name="Joly D.L."/>
            <person name="van de Geest H.C."/>
            <person name="Bonants P.J.M."/>
            <person name="Smith D.S."/>
            <person name="Levesque C.A."/>
            <person name="van der Lee T.A.J."/>
        </authorList>
    </citation>
    <scope>NUCLEOTIDE SEQUENCE [LARGE SCALE GENOMIC DNA]</scope>
    <source>
        <strain evidence="3 4">JEL517</strain>
    </source>
</reference>
<dbReference type="SUPFAM" id="SSF55729">
    <property type="entry name" value="Acyl-CoA N-acyltransferases (Nat)"/>
    <property type="match status" value="1"/>
</dbReference>
<evidence type="ECO:0000256" key="1">
    <source>
        <dbReference type="SAM" id="MobiDB-lite"/>
    </source>
</evidence>
<sequence>MEEPPNLDCAKGLPIQTNQPLYTFEKDGFTFREITTQEELKEAFALRYRIICERLHWVEGDVLRGLEYDEFDPYSYHFGCYSNHYLVGYLRFTRETAPCGIMTRKYFTELIQRDPKFTPEEVVDLSRILVDMEAINRKKPLIHKILGGLFRLTFLRTRNLHSPAPVYGYLVTNPLMLKGLRWTFGCKVREMGHAKTSDGKITYSAYMSLPGSLFYRAKMALASSREIKKQYSTESLFDDNSRSKLERQKSTPDKILTKQHSIPTNILDTRPYSPDPTTASSSQPPSPYPSPLNKYNSFAGSRANSVHSVASSFDSSTEMSSESPPTDNNAFGSIQMMPKVEAPGEYAITLFLDRRISYEFKFIVDGIWRCSTEFPTVSDNQGNVNNVLAESTSPTSPNKRRTSSVPRELAAQ</sequence>
<gene>
    <name evidence="3" type="ORF">SmJEL517_g05116</name>
</gene>
<proteinExistence type="predicted"/>
<dbReference type="Gene3D" id="2.60.40.10">
    <property type="entry name" value="Immunoglobulins"/>
    <property type="match status" value="1"/>
</dbReference>
<dbReference type="STRING" id="1806994.A0A507C0T1"/>
<feature type="region of interest" description="Disordered" evidence="1">
    <location>
        <begin position="233"/>
        <end position="295"/>
    </location>
</feature>